<dbReference type="EMBL" id="ADBJ01000029">
    <property type="protein sequence ID" value="EFA80564.1"/>
    <property type="molecule type" value="Genomic_DNA"/>
</dbReference>
<dbReference type="Proteomes" id="UP000001396">
    <property type="component" value="Unassembled WGS sequence"/>
</dbReference>
<gene>
    <name evidence="1" type="ORF">PPL_06503</name>
</gene>
<evidence type="ECO:0000313" key="1">
    <source>
        <dbReference type="EMBL" id="EFA80564.1"/>
    </source>
</evidence>
<dbReference type="InterPro" id="IPR051251">
    <property type="entry name" value="STK_FNIP-Repeat"/>
</dbReference>
<proteinExistence type="predicted"/>
<dbReference type="GeneID" id="31361985"/>
<dbReference type="OMA" id="NAEYCIN"/>
<dbReference type="PANTHER" id="PTHR32134:SF169">
    <property type="entry name" value="FNIP REPEAT-CONTAINING PROTEIN-RELATED"/>
    <property type="match status" value="1"/>
</dbReference>
<reference evidence="1 2" key="1">
    <citation type="journal article" date="2011" name="Genome Res.">
        <title>Phylogeny-wide analysis of social amoeba genomes highlights ancient origins for complex intercellular communication.</title>
        <authorList>
            <person name="Heidel A.J."/>
            <person name="Lawal H.M."/>
            <person name="Felder M."/>
            <person name="Schilde C."/>
            <person name="Helps N.R."/>
            <person name="Tunggal B."/>
            <person name="Rivero F."/>
            <person name="John U."/>
            <person name="Schleicher M."/>
            <person name="Eichinger L."/>
            <person name="Platzer M."/>
            <person name="Noegel A.A."/>
            <person name="Schaap P."/>
            <person name="Gloeckner G."/>
        </authorList>
    </citation>
    <scope>NUCLEOTIDE SEQUENCE [LARGE SCALE GENOMIC DNA]</scope>
    <source>
        <strain evidence="2">ATCC 26659 / Pp 5 / PN500</strain>
    </source>
</reference>
<evidence type="ECO:0008006" key="3">
    <source>
        <dbReference type="Google" id="ProtNLM"/>
    </source>
</evidence>
<accession>D3BDC0</accession>
<dbReference type="Pfam" id="PF05725">
    <property type="entry name" value="FNIP"/>
    <property type="match status" value="2"/>
</dbReference>
<dbReference type="Gene3D" id="1.20.1280.50">
    <property type="match status" value="1"/>
</dbReference>
<dbReference type="PANTHER" id="PTHR32134">
    <property type="entry name" value="FNIP REPEAT-CONTAINING PROTEIN"/>
    <property type="match status" value="1"/>
</dbReference>
<comment type="caution">
    <text evidence="1">The sequence shown here is derived from an EMBL/GenBank/DDBJ whole genome shotgun (WGS) entry which is preliminary data.</text>
</comment>
<protein>
    <recommendedName>
        <fullName evidence="3">F-box domain-containing protein</fullName>
    </recommendedName>
</protein>
<dbReference type="SUPFAM" id="SSF52058">
    <property type="entry name" value="L domain-like"/>
    <property type="match status" value="1"/>
</dbReference>
<name>D3BDC0_HETP5</name>
<evidence type="ECO:0000313" key="2">
    <source>
        <dbReference type="Proteomes" id="UP000001396"/>
    </source>
</evidence>
<sequence length="529" mass="61420">MMNNNNNDNQRNRIVNLSHILLSKIIKYLDDNIDRIVFTLVCKRWYNDTHNYLSFNTDHIGMILNDKLKNNMFLNSYKSIYIDSINRKNDYHLYIFKDNHQNAEYCINYEQLLQKNEIPPNVKTISIGSDVLNLEEIYQLISRSNVTTMEHCSTLRYKLPENIRSLSFSSEFNEPLVPGYLPAHLKCLKFQTSISKHTLNAGVLPNTIEILVLNRSVQHPLEPGLLPPSLKSLSYQNNHLPKVGSLPPNIEEFSYYFISAIGRPSISKGVLPLTLRKLTVPSSWLPSIKSLPNLTSLTLTYNDNNIIDLSYLPCSITELHISYGRLISKMPPSIKYLDLNSIEFDIDSVFKDRSQYQFDYLSVTEFKSVSLNGLNIKELYISLNGNQSLPLIPSSVQKLTICSIETNSFLGNLLFPNKLEELVIKNYEDFDRAFKINSDILPTSIQSLTLPSLRVPQPRIPNNLILKPYKHSSYKLWLRRLDYQHYLFFSEELSFLSAIICESQIPKIFSFYESIIPKYFEYHRRWNKE</sequence>
<dbReference type="InParanoid" id="D3BDC0"/>
<dbReference type="AlphaFoldDB" id="D3BDC0"/>
<dbReference type="InterPro" id="IPR032675">
    <property type="entry name" value="LRR_dom_sf"/>
</dbReference>
<dbReference type="InterPro" id="IPR008615">
    <property type="entry name" value="FNIP"/>
</dbReference>
<keyword evidence="2" id="KW-1185">Reference proteome</keyword>
<dbReference type="Gene3D" id="3.80.10.10">
    <property type="entry name" value="Ribonuclease Inhibitor"/>
    <property type="match status" value="1"/>
</dbReference>
<organism evidence="1 2">
    <name type="scientific">Heterostelium pallidum (strain ATCC 26659 / Pp 5 / PN500)</name>
    <name type="common">Cellular slime mold</name>
    <name type="synonym">Polysphondylium pallidum</name>
    <dbReference type="NCBI Taxonomy" id="670386"/>
    <lineage>
        <taxon>Eukaryota</taxon>
        <taxon>Amoebozoa</taxon>
        <taxon>Evosea</taxon>
        <taxon>Eumycetozoa</taxon>
        <taxon>Dictyostelia</taxon>
        <taxon>Acytosteliales</taxon>
        <taxon>Acytosteliaceae</taxon>
        <taxon>Heterostelium</taxon>
    </lineage>
</organism>
<dbReference type="RefSeq" id="XP_020432684.1">
    <property type="nucleotide sequence ID" value="XM_020577357.1"/>
</dbReference>
<dbReference type="FunCoup" id="D3BDC0">
    <property type="interactions" value="60"/>
</dbReference>